<gene>
    <name evidence="2" type="ORF">SAMN03080594_105168</name>
</gene>
<sequence length="296" mass="33090">MTLLLMAAGSGSRYGKLKQFDDLGPKDEFLMEFSIYDALKNGFDHIVAITKKENVDFLKEHLSSRLPKNIKLDVLAQEVNDLPEGVTFEGERLKPWGTAHAVWTARNVIDKPFAIINADDYYGKNAFESAADFIRTNGNKETFGLIAYILKNTLSEHGSVSRGVCKSDGGKLTSIHEHTKIEAKDNVIIDSDSGTEFTGEELVSMNFWVCQPSIFPFITEYLKDFIGNKDNHAKGEIYLPFAIKEMIAKNLIDVDVIPSASQWFGVTYASDKDIAVAELQRMTDNNGYTSPLWDNV</sequence>
<accession>A0A1M5CRS3</accession>
<evidence type="ECO:0000259" key="1">
    <source>
        <dbReference type="Pfam" id="PF00483"/>
    </source>
</evidence>
<dbReference type="RefSeq" id="WP_072863036.1">
    <property type="nucleotide sequence ID" value="NZ_FQUX01000005.1"/>
</dbReference>
<dbReference type="EMBL" id="FQUX01000005">
    <property type="protein sequence ID" value="SHF57425.1"/>
    <property type="molecule type" value="Genomic_DNA"/>
</dbReference>
<feature type="domain" description="Nucleotidyl transferase" evidence="1">
    <location>
        <begin position="5"/>
        <end position="225"/>
    </location>
</feature>
<organism evidence="2 3">
    <name type="scientific">Arenibacter palladensis</name>
    <dbReference type="NCBI Taxonomy" id="237373"/>
    <lineage>
        <taxon>Bacteria</taxon>
        <taxon>Pseudomonadati</taxon>
        <taxon>Bacteroidota</taxon>
        <taxon>Flavobacteriia</taxon>
        <taxon>Flavobacteriales</taxon>
        <taxon>Flavobacteriaceae</taxon>
        <taxon>Arenibacter</taxon>
    </lineage>
</organism>
<protein>
    <submittedName>
        <fullName evidence="2">UTP-glucose-1-phosphate uridylyltransferase</fullName>
    </submittedName>
</protein>
<keyword evidence="3" id="KW-1185">Reference proteome</keyword>
<reference evidence="3" key="1">
    <citation type="submission" date="2016-11" db="EMBL/GenBank/DDBJ databases">
        <authorList>
            <person name="Varghese N."/>
            <person name="Submissions S."/>
        </authorList>
    </citation>
    <scope>NUCLEOTIDE SEQUENCE [LARGE SCALE GENOMIC DNA]</scope>
    <source>
        <strain evidence="3">DSM 17539</strain>
    </source>
</reference>
<dbReference type="AlphaFoldDB" id="A0A1M5CRS3"/>
<dbReference type="SUPFAM" id="SSF53448">
    <property type="entry name" value="Nucleotide-diphospho-sugar transferases"/>
    <property type="match status" value="1"/>
</dbReference>
<dbReference type="GO" id="GO:0016779">
    <property type="term" value="F:nucleotidyltransferase activity"/>
    <property type="evidence" value="ECO:0007669"/>
    <property type="project" value="UniProtKB-KW"/>
</dbReference>
<dbReference type="Proteomes" id="UP000184406">
    <property type="component" value="Unassembled WGS sequence"/>
</dbReference>
<proteinExistence type="predicted"/>
<evidence type="ECO:0000313" key="3">
    <source>
        <dbReference type="Proteomes" id="UP000184406"/>
    </source>
</evidence>
<dbReference type="InterPro" id="IPR029044">
    <property type="entry name" value="Nucleotide-diphossugar_trans"/>
</dbReference>
<name>A0A1M5CRS3_9FLAO</name>
<keyword evidence="2" id="KW-0548">Nucleotidyltransferase</keyword>
<evidence type="ECO:0000313" key="2">
    <source>
        <dbReference type="EMBL" id="SHF57425.1"/>
    </source>
</evidence>
<dbReference type="Gene3D" id="3.90.550.10">
    <property type="entry name" value="Spore Coat Polysaccharide Biosynthesis Protein SpsA, Chain A"/>
    <property type="match status" value="1"/>
</dbReference>
<dbReference type="Pfam" id="PF00483">
    <property type="entry name" value="NTP_transferase"/>
    <property type="match status" value="1"/>
</dbReference>
<keyword evidence="2" id="KW-0808">Transferase</keyword>
<dbReference type="InterPro" id="IPR005835">
    <property type="entry name" value="NTP_transferase_dom"/>
</dbReference>